<reference evidence="1" key="2">
    <citation type="journal article" date="2015" name="Fish Shellfish Immunol.">
        <title>Early steps in the European eel (Anguilla anguilla)-Vibrio vulnificus interaction in the gills: Role of the RtxA13 toxin.</title>
        <authorList>
            <person name="Callol A."/>
            <person name="Pajuelo D."/>
            <person name="Ebbesson L."/>
            <person name="Teles M."/>
            <person name="MacKenzie S."/>
            <person name="Amaro C."/>
        </authorList>
    </citation>
    <scope>NUCLEOTIDE SEQUENCE</scope>
</reference>
<sequence>MHTFSKNKRTMMTI</sequence>
<name>A0A0E9XR33_ANGAN</name>
<dbReference type="EMBL" id="GBXM01004292">
    <property type="protein sequence ID" value="JAI04286.1"/>
    <property type="molecule type" value="Transcribed_RNA"/>
</dbReference>
<protein>
    <submittedName>
        <fullName evidence="1">Uncharacterized protein</fullName>
    </submittedName>
</protein>
<evidence type="ECO:0000313" key="1">
    <source>
        <dbReference type="EMBL" id="JAI04286.1"/>
    </source>
</evidence>
<reference evidence="1" key="1">
    <citation type="submission" date="2014-11" db="EMBL/GenBank/DDBJ databases">
        <authorList>
            <person name="Amaro Gonzalez C."/>
        </authorList>
    </citation>
    <scope>NUCLEOTIDE SEQUENCE</scope>
</reference>
<accession>A0A0E9XR33</accession>
<proteinExistence type="predicted"/>
<organism evidence="1">
    <name type="scientific">Anguilla anguilla</name>
    <name type="common">European freshwater eel</name>
    <name type="synonym">Muraena anguilla</name>
    <dbReference type="NCBI Taxonomy" id="7936"/>
    <lineage>
        <taxon>Eukaryota</taxon>
        <taxon>Metazoa</taxon>
        <taxon>Chordata</taxon>
        <taxon>Craniata</taxon>
        <taxon>Vertebrata</taxon>
        <taxon>Euteleostomi</taxon>
        <taxon>Actinopterygii</taxon>
        <taxon>Neopterygii</taxon>
        <taxon>Teleostei</taxon>
        <taxon>Anguilliformes</taxon>
        <taxon>Anguillidae</taxon>
        <taxon>Anguilla</taxon>
    </lineage>
</organism>